<dbReference type="Pfam" id="PF13472">
    <property type="entry name" value="Lipase_GDSL_2"/>
    <property type="match status" value="1"/>
</dbReference>
<gene>
    <name evidence="2" type="ORF">KL86SPO_30092</name>
</gene>
<accession>A0A212LQC6</accession>
<protein>
    <submittedName>
        <fullName evidence="2">Lipolytic enzyme, G-D-S-L family</fullName>
    </submittedName>
</protein>
<dbReference type="EMBL" id="FMJE01000003">
    <property type="protein sequence ID" value="SCM79784.1"/>
    <property type="molecule type" value="Genomic_DNA"/>
</dbReference>
<dbReference type="PANTHER" id="PTHR30383:SF5">
    <property type="entry name" value="SGNH HYDROLASE-TYPE ESTERASE DOMAIN-CONTAINING PROTEIN"/>
    <property type="match status" value="1"/>
</dbReference>
<name>A0A212LQC6_9FIRM</name>
<feature type="domain" description="SGNH hydrolase-type esterase" evidence="1">
    <location>
        <begin position="283"/>
        <end position="451"/>
    </location>
</feature>
<dbReference type="Gene3D" id="2.60.40.10">
    <property type="entry name" value="Immunoglobulins"/>
    <property type="match status" value="2"/>
</dbReference>
<dbReference type="RefSeq" id="WP_288183594.1">
    <property type="nucleotide sequence ID" value="NZ_LT608335.1"/>
</dbReference>
<evidence type="ECO:0000259" key="1">
    <source>
        <dbReference type="Pfam" id="PF13472"/>
    </source>
</evidence>
<sequence length="466" mass="51882">MKILIILAILLALMLYLPEIPKNADPIPLKPKPAEIKPLDPSANSIRLTDNIGQIPESADNVKPAPTSFYPDSAPSSVQPMLTWTVVPGAVYYELEFLAELPENPNTVFPAKNQLRLVRKIFTNGYNADLSWYKGNCIYWRVRALDLQGNPLGVFSDAAEVWLDRSLVPVTRPLTNNRMPATQPAPLYPAYAWIPVAGGVSYEVELTSRPPENPNGVEPSRHRIWSKIVTGVNDCYDDQPRRNSGRYYWRVRGMDAAGNPVGGYSDTADFTVAATRRQYAATFGDSITHGGGAISYSPADSDYSYQTYLYFPTVNLGKSGDTAATMLARFEQDVLPFKPNYLIILGGTNSLRGGIPATQVISELAAIRDKCLLHGIRPIFLTLPPINPETIALIFQEETVPGWREEFDAVNSFIRQQQYCIDIEPYFTDSSRKLPEHLSIDGLHPDIDGKQLMAQIINAHWSRVVR</sequence>
<reference evidence="2" key="1">
    <citation type="submission" date="2016-08" db="EMBL/GenBank/DDBJ databases">
        <authorList>
            <person name="Seilhamer J.J."/>
        </authorList>
    </citation>
    <scope>NUCLEOTIDE SEQUENCE</scope>
    <source>
        <strain evidence="2">86</strain>
    </source>
</reference>
<proteinExistence type="predicted"/>
<dbReference type="InterPro" id="IPR013783">
    <property type="entry name" value="Ig-like_fold"/>
</dbReference>
<organism evidence="2">
    <name type="scientific">uncultured Sporomusa sp</name>
    <dbReference type="NCBI Taxonomy" id="307249"/>
    <lineage>
        <taxon>Bacteria</taxon>
        <taxon>Bacillati</taxon>
        <taxon>Bacillota</taxon>
        <taxon>Negativicutes</taxon>
        <taxon>Selenomonadales</taxon>
        <taxon>Sporomusaceae</taxon>
        <taxon>Sporomusa</taxon>
        <taxon>environmental samples</taxon>
    </lineage>
</organism>
<dbReference type="InterPro" id="IPR036514">
    <property type="entry name" value="SGNH_hydro_sf"/>
</dbReference>
<dbReference type="InterPro" id="IPR051532">
    <property type="entry name" value="Ester_Hydrolysis_Enzymes"/>
</dbReference>
<dbReference type="PANTHER" id="PTHR30383">
    <property type="entry name" value="THIOESTERASE 1/PROTEASE 1/LYSOPHOSPHOLIPASE L1"/>
    <property type="match status" value="1"/>
</dbReference>
<dbReference type="InterPro" id="IPR013830">
    <property type="entry name" value="SGNH_hydro"/>
</dbReference>
<dbReference type="Gene3D" id="3.40.50.1110">
    <property type="entry name" value="SGNH hydrolase"/>
    <property type="match status" value="1"/>
</dbReference>
<evidence type="ECO:0000313" key="2">
    <source>
        <dbReference type="EMBL" id="SCM79784.1"/>
    </source>
</evidence>
<dbReference type="GO" id="GO:0004622">
    <property type="term" value="F:phosphatidylcholine lysophospholipase activity"/>
    <property type="evidence" value="ECO:0007669"/>
    <property type="project" value="TreeGrafter"/>
</dbReference>
<dbReference type="AlphaFoldDB" id="A0A212LQC6"/>
<dbReference type="SUPFAM" id="SSF52266">
    <property type="entry name" value="SGNH hydrolase"/>
    <property type="match status" value="1"/>
</dbReference>